<reference evidence="2" key="1">
    <citation type="submission" date="2022-08" db="EMBL/GenBank/DDBJ databases">
        <authorList>
            <person name="Tistechok S."/>
            <person name="Samborskyy M."/>
            <person name="Roman I."/>
        </authorList>
    </citation>
    <scope>NUCLEOTIDE SEQUENCE</scope>
    <source>
        <strain evidence="2">DSM 103496</strain>
    </source>
</reference>
<feature type="domain" description="Shedu protein SduA C-terminal" evidence="1">
    <location>
        <begin position="21"/>
        <end position="175"/>
    </location>
</feature>
<dbReference type="Proteomes" id="UP001141259">
    <property type="component" value="Unassembled WGS sequence"/>
</dbReference>
<organism evidence="2 3">
    <name type="scientific">Umezawaea endophytica</name>
    <dbReference type="NCBI Taxonomy" id="1654476"/>
    <lineage>
        <taxon>Bacteria</taxon>
        <taxon>Bacillati</taxon>
        <taxon>Actinomycetota</taxon>
        <taxon>Actinomycetes</taxon>
        <taxon>Pseudonocardiales</taxon>
        <taxon>Pseudonocardiaceae</taxon>
        <taxon>Umezawaea</taxon>
    </lineage>
</organism>
<dbReference type="Pfam" id="PF14082">
    <property type="entry name" value="SduA_C"/>
    <property type="match status" value="1"/>
</dbReference>
<accession>A0A9X2VG37</accession>
<proteinExistence type="predicted"/>
<gene>
    <name evidence="2" type="ORF">NZH93_03025</name>
</gene>
<dbReference type="EMBL" id="JANYMP010000001">
    <property type="protein sequence ID" value="MCS7475812.1"/>
    <property type="molecule type" value="Genomic_DNA"/>
</dbReference>
<comment type="caution">
    <text evidence="2">The sequence shown here is derived from an EMBL/GenBank/DDBJ whole genome shotgun (WGS) entry which is preliminary data.</text>
</comment>
<evidence type="ECO:0000313" key="3">
    <source>
        <dbReference type="Proteomes" id="UP001141259"/>
    </source>
</evidence>
<keyword evidence="3" id="KW-1185">Reference proteome</keyword>
<sequence>MISQRRELLKDLREIVADKKTTEAAVQRLIGRSHWIFGGEYTETADRRDLMPLGQHDILLVRADRSVHVVELKRPGARLVKVQGANLVMSADVHDAVSQCRGYVQMMDDAGPTLDRIHRDALGQDYDYRRAEGTVVIGNPDHVEISGVAAETVATAVRSFNVGQSRIRVLTYLDLIKRAEEALRFTEDELESS</sequence>
<dbReference type="RefSeq" id="WP_259621315.1">
    <property type="nucleotide sequence ID" value="NZ_JANYMP010000001.1"/>
</dbReference>
<evidence type="ECO:0000313" key="2">
    <source>
        <dbReference type="EMBL" id="MCS7475812.1"/>
    </source>
</evidence>
<name>A0A9X2VG37_9PSEU</name>
<evidence type="ECO:0000259" key="1">
    <source>
        <dbReference type="Pfam" id="PF14082"/>
    </source>
</evidence>
<dbReference type="AlphaFoldDB" id="A0A9X2VG37"/>
<protein>
    <submittedName>
        <fullName evidence="2">DUF4263 domain-containing protein</fullName>
    </submittedName>
</protein>
<dbReference type="InterPro" id="IPR025359">
    <property type="entry name" value="SduA_C"/>
</dbReference>